<dbReference type="OrthoDB" id="2316594at2759"/>
<evidence type="ECO:0000313" key="1">
    <source>
        <dbReference type="EMBL" id="OJJ36065.1"/>
    </source>
</evidence>
<dbReference type="EMBL" id="KV878212">
    <property type="protein sequence ID" value="OJJ36065.1"/>
    <property type="molecule type" value="Genomic_DNA"/>
</dbReference>
<sequence length="484" mass="52916">MRGQVSDETMAYHLSLLSHANPMDDTAEGSLAPIFTGSMLPRDQKSDGNPQVHQFGLLAGLSDKLSGPVTSVADDPRLFFNVTAPSSTFICGSQGSGKSHTLSCILENCLISSQAGRLPSPLGGVVFHYDTFISDSFGSPCEAAFLSSHPDVEVRVLCSPTNVHTIQACYSRFNISVTPLQIDQRYLNTKRMMDLMAVGQDDGPMPLYMHTVQRVLREMRIVQQRTQTGFDYQEFKRRMRSSNLTPAQLEPLSQRLATLESFMSQPQGGLSGGKEKSIPRGTDWKSKPRRLTVVDLSCPCISPETACSLFNICLGIFLEQDPCVGKVVALDEAHKYMNRSIEARGFTETLLSAVRLQRHLGVRMIISTQEPTISTALLNLCSVTIVHRFSSPEWLRALHKHIAGAAGAPFSVQTESDSAVAPAQSLFNQIVDLRVGEALIFAPSAIVGEIQDDGQLSLRRLGHGSLRVQIRNRLTTDGGRSVLA</sequence>
<accession>A0A1L9RM91</accession>
<dbReference type="STRING" id="1073089.A0A1L9RM91"/>
<dbReference type="SUPFAM" id="SSF52540">
    <property type="entry name" value="P-loop containing nucleoside triphosphate hydrolases"/>
    <property type="match status" value="1"/>
</dbReference>
<dbReference type="GeneID" id="63745553"/>
<dbReference type="RefSeq" id="XP_040689741.1">
    <property type="nucleotide sequence ID" value="XM_040829705.1"/>
</dbReference>
<dbReference type="AlphaFoldDB" id="A0A1L9RM91"/>
<keyword evidence="2" id="KW-1185">Reference proteome</keyword>
<evidence type="ECO:0008006" key="3">
    <source>
        <dbReference type="Google" id="ProtNLM"/>
    </source>
</evidence>
<dbReference type="VEuPathDB" id="FungiDB:ASPWEDRAFT_156452"/>
<name>A0A1L9RM91_ASPWE</name>
<evidence type="ECO:0000313" key="2">
    <source>
        <dbReference type="Proteomes" id="UP000184383"/>
    </source>
</evidence>
<proteinExistence type="predicted"/>
<organism evidence="1 2">
    <name type="scientific">Aspergillus wentii DTO 134E9</name>
    <dbReference type="NCBI Taxonomy" id="1073089"/>
    <lineage>
        <taxon>Eukaryota</taxon>
        <taxon>Fungi</taxon>
        <taxon>Dikarya</taxon>
        <taxon>Ascomycota</taxon>
        <taxon>Pezizomycotina</taxon>
        <taxon>Eurotiomycetes</taxon>
        <taxon>Eurotiomycetidae</taxon>
        <taxon>Eurotiales</taxon>
        <taxon>Aspergillaceae</taxon>
        <taxon>Aspergillus</taxon>
        <taxon>Aspergillus subgen. Cremei</taxon>
    </lineage>
</organism>
<dbReference type="InterPro" id="IPR027417">
    <property type="entry name" value="P-loop_NTPase"/>
</dbReference>
<dbReference type="Proteomes" id="UP000184383">
    <property type="component" value="Unassembled WGS sequence"/>
</dbReference>
<protein>
    <recommendedName>
        <fullName evidence="3">Zona occludens toxin N-terminal domain-containing protein</fullName>
    </recommendedName>
</protein>
<reference evidence="2" key="1">
    <citation type="journal article" date="2017" name="Genome Biol.">
        <title>Comparative genomics reveals high biological diversity and specific adaptations in the industrially and medically important fungal genus Aspergillus.</title>
        <authorList>
            <person name="de Vries R.P."/>
            <person name="Riley R."/>
            <person name="Wiebenga A."/>
            <person name="Aguilar-Osorio G."/>
            <person name="Amillis S."/>
            <person name="Uchima C.A."/>
            <person name="Anderluh G."/>
            <person name="Asadollahi M."/>
            <person name="Askin M."/>
            <person name="Barry K."/>
            <person name="Battaglia E."/>
            <person name="Bayram O."/>
            <person name="Benocci T."/>
            <person name="Braus-Stromeyer S.A."/>
            <person name="Caldana C."/>
            <person name="Canovas D."/>
            <person name="Cerqueira G.C."/>
            <person name="Chen F."/>
            <person name="Chen W."/>
            <person name="Choi C."/>
            <person name="Clum A."/>
            <person name="Dos Santos R.A."/>
            <person name="Damasio A.R."/>
            <person name="Diallinas G."/>
            <person name="Emri T."/>
            <person name="Fekete E."/>
            <person name="Flipphi M."/>
            <person name="Freyberg S."/>
            <person name="Gallo A."/>
            <person name="Gournas C."/>
            <person name="Habgood R."/>
            <person name="Hainaut M."/>
            <person name="Harispe M.L."/>
            <person name="Henrissat B."/>
            <person name="Hilden K.S."/>
            <person name="Hope R."/>
            <person name="Hossain A."/>
            <person name="Karabika E."/>
            <person name="Karaffa L."/>
            <person name="Karanyi Z."/>
            <person name="Krasevec N."/>
            <person name="Kuo A."/>
            <person name="Kusch H."/>
            <person name="LaButti K."/>
            <person name="Lagendijk E.L."/>
            <person name="Lapidus A."/>
            <person name="Levasseur A."/>
            <person name="Lindquist E."/>
            <person name="Lipzen A."/>
            <person name="Logrieco A.F."/>
            <person name="MacCabe A."/>
            <person name="Maekelae M.R."/>
            <person name="Malavazi I."/>
            <person name="Melin P."/>
            <person name="Meyer V."/>
            <person name="Mielnichuk N."/>
            <person name="Miskei M."/>
            <person name="Molnar A.P."/>
            <person name="Mule G."/>
            <person name="Ngan C.Y."/>
            <person name="Orejas M."/>
            <person name="Orosz E."/>
            <person name="Ouedraogo J.P."/>
            <person name="Overkamp K.M."/>
            <person name="Park H.-S."/>
            <person name="Perrone G."/>
            <person name="Piumi F."/>
            <person name="Punt P.J."/>
            <person name="Ram A.F."/>
            <person name="Ramon A."/>
            <person name="Rauscher S."/>
            <person name="Record E."/>
            <person name="Riano-Pachon D.M."/>
            <person name="Robert V."/>
            <person name="Roehrig J."/>
            <person name="Ruller R."/>
            <person name="Salamov A."/>
            <person name="Salih N.S."/>
            <person name="Samson R.A."/>
            <person name="Sandor E."/>
            <person name="Sanguinetti M."/>
            <person name="Schuetze T."/>
            <person name="Sepcic K."/>
            <person name="Shelest E."/>
            <person name="Sherlock G."/>
            <person name="Sophianopoulou V."/>
            <person name="Squina F.M."/>
            <person name="Sun H."/>
            <person name="Susca A."/>
            <person name="Todd R.B."/>
            <person name="Tsang A."/>
            <person name="Unkles S.E."/>
            <person name="van de Wiele N."/>
            <person name="van Rossen-Uffink D."/>
            <person name="Oliveira J.V."/>
            <person name="Vesth T.C."/>
            <person name="Visser J."/>
            <person name="Yu J.-H."/>
            <person name="Zhou M."/>
            <person name="Andersen M.R."/>
            <person name="Archer D.B."/>
            <person name="Baker S.E."/>
            <person name="Benoit I."/>
            <person name="Brakhage A.A."/>
            <person name="Braus G.H."/>
            <person name="Fischer R."/>
            <person name="Frisvad J.C."/>
            <person name="Goldman G.H."/>
            <person name="Houbraken J."/>
            <person name="Oakley B."/>
            <person name="Pocsi I."/>
            <person name="Scazzocchio C."/>
            <person name="Seiboth B."/>
            <person name="vanKuyk P.A."/>
            <person name="Wortman J."/>
            <person name="Dyer P.S."/>
            <person name="Grigoriev I.V."/>
        </authorList>
    </citation>
    <scope>NUCLEOTIDE SEQUENCE [LARGE SCALE GENOMIC DNA]</scope>
    <source>
        <strain evidence="2">DTO 134E9</strain>
    </source>
</reference>
<gene>
    <name evidence="1" type="ORF">ASPWEDRAFT_156452</name>
</gene>
<dbReference type="Gene3D" id="3.40.50.300">
    <property type="entry name" value="P-loop containing nucleotide triphosphate hydrolases"/>
    <property type="match status" value="1"/>
</dbReference>